<evidence type="ECO:0000313" key="1">
    <source>
        <dbReference type="EMBL" id="NJP03596.1"/>
    </source>
</evidence>
<reference evidence="1 2" key="1">
    <citation type="submission" date="2020-03" db="EMBL/GenBank/DDBJ databases">
        <authorList>
            <person name="Wang L."/>
            <person name="He N."/>
            <person name="Li Y."/>
            <person name="Fang Y."/>
            <person name="Zhang F."/>
        </authorList>
    </citation>
    <scope>NUCLEOTIDE SEQUENCE [LARGE SCALE GENOMIC DNA]</scope>
    <source>
        <strain evidence="2">hsmgli-8</strain>
    </source>
</reference>
<keyword evidence="2" id="KW-1185">Reference proteome</keyword>
<dbReference type="EMBL" id="JAAVJI010000026">
    <property type="protein sequence ID" value="NJP03596.1"/>
    <property type="molecule type" value="Genomic_DNA"/>
</dbReference>
<organism evidence="1 2">
    <name type="scientific">Pseudomonas quercus</name>
    <dbReference type="NCBI Taxonomy" id="2722792"/>
    <lineage>
        <taxon>Bacteria</taxon>
        <taxon>Pseudomonadati</taxon>
        <taxon>Pseudomonadota</taxon>
        <taxon>Gammaproteobacteria</taxon>
        <taxon>Pseudomonadales</taxon>
        <taxon>Pseudomonadaceae</taxon>
        <taxon>Pseudomonas</taxon>
    </lineage>
</organism>
<dbReference type="RefSeq" id="WP_168086170.1">
    <property type="nucleotide sequence ID" value="NZ_JAAVJI010000026.1"/>
</dbReference>
<name>A0ABX0YNC7_9PSED</name>
<proteinExistence type="predicted"/>
<evidence type="ECO:0000313" key="2">
    <source>
        <dbReference type="Proteomes" id="UP000746535"/>
    </source>
</evidence>
<dbReference type="Proteomes" id="UP000746535">
    <property type="component" value="Unassembled WGS sequence"/>
</dbReference>
<accession>A0ABX0YNC7</accession>
<gene>
    <name evidence="1" type="ORF">HBH25_22480</name>
</gene>
<comment type="caution">
    <text evidence="1">The sequence shown here is derived from an EMBL/GenBank/DDBJ whole genome shotgun (WGS) entry which is preliminary data.</text>
</comment>
<sequence length="189" mass="20674">MLDKAARALIGQEPVVRGTHHQNGGAFEFSSAMPNAHHATYEHDGQNITKIIVHDREGVNRAEINAQSSSAQFYGSHISSMGGAHVPSAAIIQDAKLPLKVNLAGQNFHVGPLRKRIANDQYSNLIKALMADSKNLVSDSNHHGYRAVSYTANIDNRSQLITLEFDRERNLEVLQGLSSGVIRLPLLPH</sequence>
<protein>
    <submittedName>
        <fullName evidence="1">Uncharacterized protein</fullName>
    </submittedName>
</protein>